<evidence type="ECO:0000313" key="10">
    <source>
        <dbReference type="EMBL" id="AMW04396.1"/>
    </source>
</evidence>
<dbReference type="EMBL" id="CP011454">
    <property type="protein sequence ID" value="AMW04396.1"/>
    <property type="molecule type" value="Genomic_DNA"/>
</dbReference>
<dbReference type="GO" id="GO:0003735">
    <property type="term" value="F:structural constituent of ribosome"/>
    <property type="evidence" value="ECO:0007669"/>
    <property type="project" value="UniProtKB-UniRule"/>
</dbReference>
<dbReference type="Gene3D" id="3.90.930.12">
    <property type="entry name" value="Ribosomal protein L6, alpha-beta domain"/>
    <property type="match status" value="2"/>
</dbReference>
<feature type="domain" description="Large ribosomal subunit protein uL6 alpha-beta" evidence="9">
    <location>
        <begin position="91"/>
        <end position="164"/>
    </location>
</feature>
<dbReference type="PANTHER" id="PTHR11655">
    <property type="entry name" value="60S/50S RIBOSOMAL PROTEIN L6/L9"/>
    <property type="match status" value="1"/>
</dbReference>
<evidence type="ECO:0000313" key="11">
    <source>
        <dbReference type="Proteomes" id="UP000076404"/>
    </source>
</evidence>
<keyword evidence="4 6" id="KW-0689">Ribosomal protein</keyword>
<evidence type="ECO:0000256" key="2">
    <source>
        <dbReference type="ARBA" id="ARBA00022730"/>
    </source>
</evidence>
<evidence type="ECO:0000259" key="9">
    <source>
        <dbReference type="Pfam" id="PF00347"/>
    </source>
</evidence>
<evidence type="ECO:0000256" key="7">
    <source>
        <dbReference type="RuleBase" id="RU003869"/>
    </source>
</evidence>
<dbReference type="InterPro" id="IPR002358">
    <property type="entry name" value="Ribosomal_uL6_CS"/>
</dbReference>
<dbReference type="SUPFAM" id="SSF56053">
    <property type="entry name" value="Ribosomal protein L6"/>
    <property type="match status" value="2"/>
</dbReference>
<evidence type="ECO:0000256" key="6">
    <source>
        <dbReference type="HAMAP-Rule" id="MF_01365"/>
    </source>
</evidence>
<gene>
    <name evidence="6" type="primary">rplF</name>
    <name evidence="10" type="ORF">GEMMAAP_05145</name>
</gene>
<sequence length="179" mass="19069">MSRIGKRPIPVPAGVTVAMNGNTVSVKGPKGELTRTLPAEIMVSQEGSELLVKRPSDEERHKALHGLTRTLVANMVEGVTTGFKKVLEITGVGYKAEIKPYGALLSLGFSHQIEYKAPAGVSITAPNPTTVVIEGASKEHVGQVAAEIRSFRKPEPYKGKGVKYQGEVIRRKAGKAGGK</sequence>
<evidence type="ECO:0000256" key="3">
    <source>
        <dbReference type="ARBA" id="ARBA00022884"/>
    </source>
</evidence>
<comment type="similarity">
    <text evidence="1 6 7">Belongs to the universal ribosomal protein uL6 family.</text>
</comment>
<name>A0A143BH68_9BACT</name>
<evidence type="ECO:0000256" key="8">
    <source>
        <dbReference type="RuleBase" id="RU003870"/>
    </source>
</evidence>
<proteinExistence type="inferred from homology"/>
<dbReference type="STRING" id="1379270.GEMMAAP_05145"/>
<dbReference type="AlphaFoldDB" id="A0A143BH68"/>
<dbReference type="GO" id="GO:0019843">
    <property type="term" value="F:rRNA binding"/>
    <property type="evidence" value="ECO:0007669"/>
    <property type="project" value="UniProtKB-UniRule"/>
</dbReference>
<evidence type="ECO:0000256" key="5">
    <source>
        <dbReference type="ARBA" id="ARBA00023274"/>
    </source>
</evidence>
<dbReference type="HAMAP" id="MF_01365_B">
    <property type="entry name" value="Ribosomal_uL6_B"/>
    <property type="match status" value="1"/>
</dbReference>
<comment type="subunit">
    <text evidence="6">Part of the 50S ribosomal subunit.</text>
</comment>
<dbReference type="OrthoDB" id="9805007at2"/>
<keyword evidence="2 6" id="KW-0699">rRNA-binding</keyword>
<dbReference type="InterPro" id="IPR019906">
    <property type="entry name" value="Ribosomal_uL6_bac-type"/>
</dbReference>
<reference evidence="10 11" key="1">
    <citation type="journal article" date="2014" name="Proc. Natl. Acad. Sci. U.S.A.">
        <title>Functional type 2 photosynthetic reaction centers found in the rare bacterial phylum Gemmatimonadetes.</title>
        <authorList>
            <person name="Zeng Y."/>
            <person name="Feng F."/>
            <person name="Medova H."/>
            <person name="Dean J."/>
            <person name="Koblizek M."/>
        </authorList>
    </citation>
    <scope>NUCLEOTIDE SEQUENCE [LARGE SCALE GENOMIC DNA]</scope>
    <source>
        <strain evidence="10 11">AP64</strain>
    </source>
</reference>
<feature type="domain" description="Large ribosomal subunit protein uL6 alpha-beta" evidence="9">
    <location>
        <begin position="11"/>
        <end position="82"/>
    </location>
</feature>
<dbReference type="InterPro" id="IPR036789">
    <property type="entry name" value="Ribosomal_uL6-like_a/b-dom_sf"/>
</dbReference>
<dbReference type="GO" id="GO:0022625">
    <property type="term" value="C:cytosolic large ribosomal subunit"/>
    <property type="evidence" value="ECO:0007669"/>
    <property type="project" value="UniProtKB-UniRule"/>
</dbReference>
<evidence type="ECO:0000256" key="1">
    <source>
        <dbReference type="ARBA" id="ARBA00009356"/>
    </source>
</evidence>
<comment type="function">
    <text evidence="6 8">This protein binds to the 23S rRNA, and is important in its secondary structure. It is located near the subunit interface in the base of the L7/L12 stalk, and near the tRNA binding site of the peptidyltransferase center.</text>
</comment>
<dbReference type="PROSITE" id="PS00525">
    <property type="entry name" value="RIBOSOMAL_L6_1"/>
    <property type="match status" value="1"/>
</dbReference>
<dbReference type="PANTHER" id="PTHR11655:SF14">
    <property type="entry name" value="LARGE RIBOSOMAL SUBUNIT PROTEIN UL6M"/>
    <property type="match status" value="1"/>
</dbReference>
<protein>
    <recommendedName>
        <fullName evidence="6">Large ribosomal subunit protein uL6</fullName>
    </recommendedName>
</protein>
<dbReference type="PIRSF" id="PIRSF002162">
    <property type="entry name" value="Ribosomal_L6"/>
    <property type="match status" value="1"/>
</dbReference>
<evidence type="ECO:0000256" key="4">
    <source>
        <dbReference type="ARBA" id="ARBA00022980"/>
    </source>
</evidence>
<dbReference type="Proteomes" id="UP000076404">
    <property type="component" value="Chromosome"/>
</dbReference>
<keyword evidence="11" id="KW-1185">Reference proteome</keyword>
<dbReference type="NCBIfam" id="TIGR03654">
    <property type="entry name" value="L6_bact"/>
    <property type="match status" value="1"/>
</dbReference>
<dbReference type="eggNOG" id="COG0097">
    <property type="taxonomic scope" value="Bacteria"/>
</dbReference>
<dbReference type="KEGG" id="gph:GEMMAAP_05145"/>
<dbReference type="RefSeq" id="WP_026849956.1">
    <property type="nucleotide sequence ID" value="NZ_CP011454.1"/>
</dbReference>
<organism evidence="10 11">
    <name type="scientific">Gemmatimonas phototrophica</name>
    <dbReference type="NCBI Taxonomy" id="1379270"/>
    <lineage>
        <taxon>Bacteria</taxon>
        <taxon>Pseudomonadati</taxon>
        <taxon>Gemmatimonadota</taxon>
        <taxon>Gemmatimonadia</taxon>
        <taxon>Gemmatimonadales</taxon>
        <taxon>Gemmatimonadaceae</taxon>
        <taxon>Gemmatimonas</taxon>
    </lineage>
</organism>
<accession>A0A143BH68</accession>
<dbReference type="Pfam" id="PF00347">
    <property type="entry name" value="Ribosomal_L6"/>
    <property type="match status" value="2"/>
</dbReference>
<dbReference type="InterPro" id="IPR000702">
    <property type="entry name" value="Ribosomal_uL6-like"/>
</dbReference>
<keyword evidence="5 6" id="KW-0687">Ribonucleoprotein</keyword>
<reference evidence="10 11" key="2">
    <citation type="journal article" date="2016" name="Environ. Microbiol. Rep.">
        <title>Metagenomic evidence for the presence of phototrophic Gemmatimonadetes bacteria in diverse environments.</title>
        <authorList>
            <person name="Zeng Y."/>
            <person name="Baumbach J."/>
            <person name="Barbosa E.G."/>
            <person name="Azevedo V."/>
            <person name="Zhang C."/>
            <person name="Koblizek M."/>
        </authorList>
    </citation>
    <scope>NUCLEOTIDE SEQUENCE [LARGE SCALE GENOMIC DNA]</scope>
    <source>
        <strain evidence="10 11">AP64</strain>
    </source>
</reference>
<dbReference type="InterPro" id="IPR020040">
    <property type="entry name" value="Ribosomal_uL6_a/b-dom"/>
</dbReference>
<keyword evidence="3 6" id="KW-0694">RNA-binding</keyword>
<dbReference type="FunFam" id="3.90.930.12:FF:000002">
    <property type="entry name" value="50S ribosomal protein L6"/>
    <property type="match status" value="1"/>
</dbReference>
<dbReference type="PRINTS" id="PR00059">
    <property type="entry name" value="RIBOSOMALL6"/>
</dbReference>
<dbReference type="FunFam" id="3.90.930.12:FF:000001">
    <property type="entry name" value="50S ribosomal protein L6"/>
    <property type="match status" value="1"/>
</dbReference>
<dbReference type="GO" id="GO:0002181">
    <property type="term" value="P:cytoplasmic translation"/>
    <property type="evidence" value="ECO:0007669"/>
    <property type="project" value="TreeGrafter"/>
</dbReference>